<evidence type="ECO:0000313" key="3">
    <source>
        <dbReference type="Proteomes" id="UP000015100"/>
    </source>
</evidence>
<evidence type="ECO:0000313" key="2">
    <source>
        <dbReference type="EMBL" id="EPS43702.1"/>
    </source>
</evidence>
<reference evidence="3" key="2">
    <citation type="submission" date="2013-04" db="EMBL/GenBank/DDBJ databases">
        <title>Genomic mechanisms accounting for the adaptation to parasitism in nematode-trapping fungi.</title>
        <authorList>
            <person name="Ahren D.G."/>
        </authorList>
    </citation>
    <scope>NUCLEOTIDE SEQUENCE [LARGE SCALE GENOMIC DNA]</scope>
    <source>
        <strain evidence="3">CBS 200.50</strain>
    </source>
</reference>
<feature type="transmembrane region" description="Helical" evidence="1">
    <location>
        <begin position="355"/>
        <end position="375"/>
    </location>
</feature>
<dbReference type="OrthoDB" id="194358at2759"/>
<evidence type="ECO:0000256" key="1">
    <source>
        <dbReference type="SAM" id="Phobius"/>
    </source>
</evidence>
<dbReference type="AlphaFoldDB" id="S8C7J1"/>
<accession>S8C7J1</accession>
<dbReference type="EMBL" id="AQGS01000070">
    <property type="protein sequence ID" value="EPS43702.1"/>
    <property type="molecule type" value="Genomic_DNA"/>
</dbReference>
<organism evidence="2 3">
    <name type="scientific">Dactylellina haptotyla (strain CBS 200.50)</name>
    <name type="common">Nematode-trapping fungus</name>
    <name type="synonym">Monacrosporium haptotylum</name>
    <dbReference type="NCBI Taxonomy" id="1284197"/>
    <lineage>
        <taxon>Eukaryota</taxon>
        <taxon>Fungi</taxon>
        <taxon>Dikarya</taxon>
        <taxon>Ascomycota</taxon>
        <taxon>Pezizomycotina</taxon>
        <taxon>Orbiliomycetes</taxon>
        <taxon>Orbiliales</taxon>
        <taxon>Orbiliaceae</taxon>
        <taxon>Dactylellina</taxon>
    </lineage>
</organism>
<gene>
    <name evidence="2" type="ORF">H072_2310</name>
</gene>
<dbReference type="Proteomes" id="UP000015100">
    <property type="component" value="Unassembled WGS sequence"/>
</dbReference>
<keyword evidence="1" id="KW-0472">Membrane</keyword>
<keyword evidence="1" id="KW-0812">Transmembrane</keyword>
<protein>
    <submittedName>
        <fullName evidence="2">Uncharacterized protein</fullName>
    </submittedName>
</protein>
<sequence length="460" mass="51065">MAPLGIITAVVSAIRVGGPRWLRAIIGRARESKGEAELELMSSTSADVCELWNGETIVRTLGSPYVTEVLWLEKTDSVQAIGPSTNSDGSDEDTLLDTQNEESRRAFLAPFAGVFSLTDALTAKLVRSSRNTDVVEVNYTPSQLFDNNVFELEADPVLVSVPAPESRRRRRRQKHTENIVVCPPNLSLNVTGDATSRTELAIVALFASLFQFGVIAFQLVITYLHPFNENFTKNDRRAPPYACPLTVAGTLFVILGMFACSMVVQKRSKEEDWYLERKNIPEGYRLRIAWLQRHQRVTDQNFGGFCLYAPTNRRRIMSSRFNNTKESPNVATVLGSAISIVGFVVQFTGLRGMHYSATLAQLAATLFASLLRIMVRRQLGNRPILDTVPDGQELDWMARKTTNCSKWTVKPLNTSDPPEEGDLGTFAARSRLREICPLALRGSFNNIACDIIGKGNGRSD</sequence>
<reference evidence="2 3" key="1">
    <citation type="journal article" date="2013" name="PLoS Genet.">
        <title>Genomic mechanisms accounting for the adaptation to parasitism in nematode-trapping fungi.</title>
        <authorList>
            <person name="Meerupati T."/>
            <person name="Andersson K.M."/>
            <person name="Friman E."/>
            <person name="Kumar D."/>
            <person name="Tunlid A."/>
            <person name="Ahren D."/>
        </authorList>
    </citation>
    <scope>NUCLEOTIDE SEQUENCE [LARGE SCALE GENOMIC DNA]</scope>
    <source>
        <strain evidence="2 3">CBS 200.50</strain>
    </source>
</reference>
<feature type="transmembrane region" description="Helical" evidence="1">
    <location>
        <begin position="245"/>
        <end position="264"/>
    </location>
</feature>
<dbReference type="HOGENOM" id="CLU_034392_0_0_1"/>
<dbReference type="eggNOG" id="ENOG502S00W">
    <property type="taxonomic scope" value="Eukaryota"/>
</dbReference>
<feature type="transmembrane region" description="Helical" evidence="1">
    <location>
        <begin position="330"/>
        <end position="349"/>
    </location>
</feature>
<proteinExistence type="predicted"/>
<dbReference type="STRING" id="1284197.S8C7J1"/>
<keyword evidence="3" id="KW-1185">Reference proteome</keyword>
<comment type="caution">
    <text evidence="2">The sequence shown here is derived from an EMBL/GenBank/DDBJ whole genome shotgun (WGS) entry which is preliminary data.</text>
</comment>
<name>S8C7J1_DACHA</name>
<keyword evidence="1" id="KW-1133">Transmembrane helix</keyword>
<dbReference type="OMA" id="MHYSATL"/>
<feature type="transmembrane region" description="Helical" evidence="1">
    <location>
        <begin position="200"/>
        <end position="225"/>
    </location>
</feature>